<evidence type="ECO:0000256" key="4">
    <source>
        <dbReference type="ARBA" id="ARBA00022833"/>
    </source>
</evidence>
<reference evidence="9 10" key="1">
    <citation type="submission" date="2024-04" db="EMBL/GenBank/DDBJ databases">
        <authorList>
            <person name="Waldvogel A.-M."/>
            <person name="Schoenle A."/>
        </authorList>
    </citation>
    <scope>NUCLEOTIDE SEQUENCE [LARGE SCALE GENOMIC DNA]</scope>
</reference>
<feature type="active site" evidence="6">
    <location>
        <position position="118"/>
    </location>
</feature>
<dbReference type="PRINTS" id="PR00480">
    <property type="entry name" value="ASTACIN"/>
</dbReference>
<dbReference type="GO" id="GO:0008270">
    <property type="term" value="F:zinc ion binding"/>
    <property type="evidence" value="ECO:0007669"/>
    <property type="project" value="InterPro"/>
</dbReference>
<evidence type="ECO:0000313" key="9">
    <source>
        <dbReference type="EMBL" id="CAL1594797.1"/>
    </source>
</evidence>
<evidence type="ECO:0000256" key="5">
    <source>
        <dbReference type="ARBA" id="ARBA00023049"/>
    </source>
</evidence>
<evidence type="ECO:0000256" key="1">
    <source>
        <dbReference type="ARBA" id="ARBA00022670"/>
    </source>
</evidence>
<dbReference type="SUPFAM" id="SSF55486">
    <property type="entry name" value="Metalloproteases ('zincins'), catalytic domain"/>
    <property type="match status" value="1"/>
</dbReference>
<dbReference type="Proteomes" id="UP001497482">
    <property type="component" value="Chromosome 20"/>
</dbReference>
<dbReference type="InterPro" id="IPR006026">
    <property type="entry name" value="Peptidase_Metallo"/>
</dbReference>
<keyword evidence="1 7" id="KW-0645">Protease</keyword>
<dbReference type="GO" id="GO:0006508">
    <property type="term" value="P:proteolysis"/>
    <property type="evidence" value="ECO:0007669"/>
    <property type="project" value="UniProtKB-KW"/>
</dbReference>
<dbReference type="InterPro" id="IPR001506">
    <property type="entry name" value="Peptidase_M12A"/>
</dbReference>
<keyword evidence="3 7" id="KW-0378">Hydrolase</keyword>
<evidence type="ECO:0000256" key="7">
    <source>
        <dbReference type="RuleBase" id="RU361183"/>
    </source>
</evidence>
<dbReference type="InterPro" id="IPR024079">
    <property type="entry name" value="MetalloPept_cat_dom_sf"/>
</dbReference>
<keyword evidence="2 7" id="KW-0479">Metal-binding</keyword>
<keyword evidence="4 7" id="KW-0862">Zinc</keyword>
<evidence type="ECO:0000256" key="6">
    <source>
        <dbReference type="PROSITE-ProRule" id="PRU01211"/>
    </source>
</evidence>
<dbReference type="PANTHER" id="PTHR10127:SF780">
    <property type="entry name" value="METALLOENDOPEPTIDASE"/>
    <property type="match status" value="1"/>
</dbReference>
<protein>
    <recommendedName>
        <fullName evidence="7">Metalloendopeptidase</fullName>
        <ecNumber evidence="7">3.4.24.-</ecNumber>
    </recommendedName>
</protein>
<dbReference type="Pfam" id="PF01400">
    <property type="entry name" value="Astacin"/>
    <property type="match status" value="1"/>
</dbReference>
<proteinExistence type="predicted"/>
<sequence>MKCILEVVVLFSVSRSRRAAVRLWPKDSDGLVYVPFTFRTFSPELMGRFFAATKQLRESTCIRFKTRVLFNFDYVEIIESDSCSSSLGLLGGRQLLSLGPVSPSSPSDCGGLGASQRELLHTLGFSYETQRADHGPEPLAKIKVLDQKDPPNTASESSAYDYSSVMHFSSWAFSKNGQRTLQATRGDPQLGSDHMTDADVKRVNQLYCPQWNI</sequence>
<evidence type="ECO:0000259" key="8">
    <source>
        <dbReference type="PROSITE" id="PS51864"/>
    </source>
</evidence>
<dbReference type="EMBL" id="OZ035842">
    <property type="protein sequence ID" value="CAL1594797.1"/>
    <property type="molecule type" value="Genomic_DNA"/>
</dbReference>
<evidence type="ECO:0000313" key="10">
    <source>
        <dbReference type="Proteomes" id="UP001497482"/>
    </source>
</evidence>
<dbReference type="PROSITE" id="PS51864">
    <property type="entry name" value="ASTACIN"/>
    <property type="match status" value="1"/>
</dbReference>
<keyword evidence="10" id="KW-1185">Reference proteome</keyword>
<dbReference type="EC" id="3.4.24.-" evidence="7"/>
<keyword evidence="5 7" id="KW-0482">Metalloprotease</keyword>
<feature type="domain" description="Peptidase M12A" evidence="8">
    <location>
        <begin position="19"/>
        <end position="209"/>
    </location>
</feature>
<comment type="caution">
    <text evidence="6">Lacks conserved residue(s) required for the propagation of feature annotation.</text>
</comment>
<accession>A0AAV2KXR8</accession>
<name>A0AAV2KXR8_KNICA</name>
<gene>
    <name evidence="9" type="ORF">KC01_LOCUS23727</name>
</gene>
<evidence type="ECO:0000256" key="3">
    <source>
        <dbReference type="ARBA" id="ARBA00022801"/>
    </source>
</evidence>
<organism evidence="9 10">
    <name type="scientific">Knipowitschia caucasica</name>
    <name type="common">Caucasian dwarf goby</name>
    <name type="synonym">Pomatoschistus caucasicus</name>
    <dbReference type="NCBI Taxonomy" id="637954"/>
    <lineage>
        <taxon>Eukaryota</taxon>
        <taxon>Metazoa</taxon>
        <taxon>Chordata</taxon>
        <taxon>Craniata</taxon>
        <taxon>Vertebrata</taxon>
        <taxon>Euteleostomi</taxon>
        <taxon>Actinopterygii</taxon>
        <taxon>Neopterygii</taxon>
        <taxon>Teleostei</taxon>
        <taxon>Neoteleostei</taxon>
        <taxon>Acanthomorphata</taxon>
        <taxon>Gobiaria</taxon>
        <taxon>Gobiiformes</taxon>
        <taxon>Gobioidei</taxon>
        <taxon>Gobiidae</taxon>
        <taxon>Gobiinae</taxon>
        <taxon>Knipowitschia</taxon>
    </lineage>
</organism>
<comment type="cofactor">
    <cofactor evidence="7">
        <name>Zn(2+)</name>
        <dbReference type="ChEBI" id="CHEBI:29105"/>
    </cofactor>
    <text evidence="7">Binds 1 zinc ion per subunit.</text>
</comment>
<dbReference type="SMART" id="SM00235">
    <property type="entry name" value="ZnMc"/>
    <property type="match status" value="1"/>
</dbReference>
<evidence type="ECO:0000256" key="2">
    <source>
        <dbReference type="ARBA" id="ARBA00022723"/>
    </source>
</evidence>
<dbReference type="Gene3D" id="3.40.390.10">
    <property type="entry name" value="Collagenase (Catalytic Domain)"/>
    <property type="match status" value="1"/>
</dbReference>
<dbReference type="AlphaFoldDB" id="A0AAV2KXR8"/>
<dbReference type="PANTHER" id="PTHR10127">
    <property type="entry name" value="DISCOIDIN, CUB, EGF, LAMININ , AND ZINC METALLOPROTEASE DOMAIN CONTAINING"/>
    <property type="match status" value="1"/>
</dbReference>
<dbReference type="GO" id="GO:0004222">
    <property type="term" value="F:metalloendopeptidase activity"/>
    <property type="evidence" value="ECO:0007669"/>
    <property type="project" value="UniProtKB-UniRule"/>
</dbReference>